<feature type="compositionally biased region" description="Basic residues" evidence="1">
    <location>
        <begin position="107"/>
        <end position="126"/>
    </location>
</feature>
<proteinExistence type="predicted"/>
<evidence type="ECO:0000313" key="3">
    <source>
        <dbReference type="Proteomes" id="UP000735302"/>
    </source>
</evidence>
<sequence>MVIMMMVVVVAVVVLMVLRILMIPSLKGITGSGNICTPHLTLERHPSATVDKGPNQLTHLTELSKPSHPQALVLVRAHHPHRKVVWNYDRPEPDSQARCGDRTTNVTRHHRKNAKKKKKKKKKKKSLSFCRWVGQNIQHMSFPH</sequence>
<protein>
    <recommendedName>
        <fullName evidence="4">Secreted protein</fullName>
    </recommendedName>
</protein>
<accession>A0AAV4CLG4</accession>
<keyword evidence="3" id="KW-1185">Reference proteome</keyword>
<evidence type="ECO:0000256" key="1">
    <source>
        <dbReference type="SAM" id="MobiDB-lite"/>
    </source>
</evidence>
<dbReference type="AlphaFoldDB" id="A0AAV4CLG4"/>
<gene>
    <name evidence="2" type="ORF">PoB_005911800</name>
</gene>
<name>A0AAV4CLG4_9GAST</name>
<evidence type="ECO:0000313" key="2">
    <source>
        <dbReference type="EMBL" id="GFO32613.1"/>
    </source>
</evidence>
<reference evidence="2 3" key="1">
    <citation type="journal article" date="2021" name="Elife">
        <title>Chloroplast acquisition without the gene transfer in kleptoplastic sea slugs, Plakobranchus ocellatus.</title>
        <authorList>
            <person name="Maeda T."/>
            <person name="Takahashi S."/>
            <person name="Yoshida T."/>
            <person name="Shimamura S."/>
            <person name="Takaki Y."/>
            <person name="Nagai Y."/>
            <person name="Toyoda A."/>
            <person name="Suzuki Y."/>
            <person name="Arimoto A."/>
            <person name="Ishii H."/>
            <person name="Satoh N."/>
            <person name="Nishiyama T."/>
            <person name="Hasebe M."/>
            <person name="Maruyama T."/>
            <person name="Minagawa J."/>
            <person name="Obokata J."/>
            <person name="Shigenobu S."/>
        </authorList>
    </citation>
    <scope>NUCLEOTIDE SEQUENCE [LARGE SCALE GENOMIC DNA]</scope>
</reference>
<feature type="compositionally biased region" description="Basic and acidic residues" evidence="1">
    <location>
        <begin position="89"/>
        <end position="101"/>
    </location>
</feature>
<feature type="region of interest" description="Disordered" evidence="1">
    <location>
        <begin position="88"/>
        <end position="126"/>
    </location>
</feature>
<comment type="caution">
    <text evidence="2">The sequence shown here is derived from an EMBL/GenBank/DDBJ whole genome shotgun (WGS) entry which is preliminary data.</text>
</comment>
<dbReference type="Proteomes" id="UP000735302">
    <property type="component" value="Unassembled WGS sequence"/>
</dbReference>
<evidence type="ECO:0008006" key="4">
    <source>
        <dbReference type="Google" id="ProtNLM"/>
    </source>
</evidence>
<dbReference type="EMBL" id="BLXT01006644">
    <property type="protein sequence ID" value="GFO32613.1"/>
    <property type="molecule type" value="Genomic_DNA"/>
</dbReference>
<organism evidence="2 3">
    <name type="scientific">Plakobranchus ocellatus</name>
    <dbReference type="NCBI Taxonomy" id="259542"/>
    <lineage>
        <taxon>Eukaryota</taxon>
        <taxon>Metazoa</taxon>
        <taxon>Spiralia</taxon>
        <taxon>Lophotrochozoa</taxon>
        <taxon>Mollusca</taxon>
        <taxon>Gastropoda</taxon>
        <taxon>Heterobranchia</taxon>
        <taxon>Euthyneura</taxon>
        <taxon>Panpulmonata</taxon>
        <taxon>Sacoglossa</taxon>
        <taxon>Placobranchoidea</taxon>
        <taxon>Plakobranchidae</taxon>
        <taxon>Plakobranchus</taxon>
    </lineage>
</organism>